<evidence type="ECO:0000256" key="2">
    <source>
        <dbReference type="ARBA" id="ARBA00004141"/>
    </source>
</evidence>
<dbReference type="EC" id="1.14.19.-" evidence="15"/>
<keyword evidence="7 13" id="KW-1133">Transmembrane helix</keyword>
<dbReference type="GO" id="GO:0016717">
    <property type="term" value="F:oxidoreductase activity, acting on paired donors, with oxidation of a pair of donors resulting in the reduction of molecular oxygen to two molecules of water"/>
    <property type="evidence" value="ECO:0007669"/>
    <property type="project" value="InterPro"/>
</dbReference>
<dbReference type="PANTHER" id="PTHR11351:SF31">
    <property type="entry name" value="DESATURASE 1, ISOFORM A-RELATED"/>
    <property type="match status" value="1"/>
</dbReference>
<feature type="transmembrane region" description="Helical" evidence="13">
    <location>
        <begin position="19"/>
        <end position="38"/>
    </location>
</feature>
<keyword evidence="8 15" id="KW-0560">Oxidoreductase</keyword>
<protein>
    <submittedName>
        <fullName evidence="15">Fatty acid desaturase</fullName>
        <ecNumber evidence="15">1.14.19.-</ecNumber>
    </submittedName>
</protein>
<keyword evidence="16" id="KW-1185">Reference proteome</keyword>
<dbReference type="RefSeq" id="WP_322877005.1">
    <property type="nucleotide sequence ID" value="NZ_JAVMIP010000002.1"/>
</dbReference>
<dbReference type="CDD" id="cd03505">
    <property type="entry name" value="Delta9-FADS-like"/>
    <property type="match status" value="1"/>
</dbReference>
<comment type="subcellular location">
    <subcellularLocation>
        <location evidence="2">Membrane</location>
        <topology evidence="2">Multi-pass membrane protein</topology>
    </subcellularLocation>
</comment>
<dbReference type="AlphaFoldDB" id="A0AAE4FPF6"/>
<comment type="caution">
    <text evidence="15">The sequence shown here is derived from an EMBL/GenBank/DDBJ whole genome shotgun (WGS) entry which is preliminary data.</text>
</comment>
<evidence type="ECO:0000256" key="12">
    <source>
        <dbReference type="ARBA" id="ARBA00023160"/>
    </source>
</evidence>
<keyword evidence="5 13" id="KW-0812">Transmembrane</keyword>
<keyword evidence="12" id="KW-0275">Fatty acid biosynthesis</keyword>
<evidence type="ECO:0000259" key="14">
    <source>
        <dbReference type="Pfam" id="PF00487"/>
    </source>
</evidence>
<dbReference type="Pfam" id="PF00487">
    <property type="entry name" value="FA_desaturase"/>
    <property type="match status" value="1"/>
</dbReference>
<evidence type="ECO:0000256" key="10">
    <source>
        <dbReference type="ARBA" id="ARBA00023098"/>
    </source>
</evidence>
<organism evidence="15 16">
    <name type="scientific">Pseudocalidococcus azoricus BACA0444</name>
    <dbReference type="NCBI Taxonomy" id="2918990"/>
    <lineage>
        <taxon>Bacteria</taxon>
        <taxon>Bacillati</taxon>
        <taxon>Cyanobacteriota</taxon>
        <taxon>Cyanophyceae</taxon>
        <taxon>Acaryochloridales</taxon>
        <taxon>Thermosynechococcaceae</taxon>
        <taxon>Pseudocalidococcus</taxon>
        <taxon>Pseudocalidococcus azoricus</taxon>
    </lineage>
</organism>
<dbReference type="InterPro" id="IPR005804">
    <property type="entry name" value="FA_desaturase_dom"/>
</dbReference>
<evidence type="ECO:0000313" key="16">
    <source>
        <dbReference type="Proteomes" id="UP001268256"/>
    </source>
</evidence>
<evidence type="ECO:0000256" key="3">
    <source>
        <dbReference type="ARBA" id="ARBA00008749"/>
    </source>
</evidence>
<evidence type="ECO:0000256" key="7">
    <source>
        <dbReference type="ARBA" id="ARBA00022989"/>
    </source>
</evidence>
<reference evidence="16" key="1">
    <citation type="submission" date="2023-07" db="EMBL/GenBank/DDBJ databases">
        <authorList>
            <person name="Luz R."/>
            <person name="Cordeiro R."/>
            <person name="Fonseca A."/>
            <person name="Goncalves V."/>
        </authorList>
    </citation>
    <scope>NUCLEOTIDE SEQUENCE [LARGE SCALE GENOMIC DNA]</scope>
    <source>
        <strain evidence="16">BACA0444</strain>
    </source>
</reference>
<evidence type="ECO:0000256" key="9">
    <source>
        <dbReference type="ARBA" id="ARBA00023004"/>
    </source>
</evidence>
<keyword evidence="4" id="KW-0444">Lipid biosynthesis</keyword>
<accession>A0AAE4FPF6</accession>
<evidence type="ECO:0000256" key="13">
    <source>
        <dbReference type="SAM" id="Phobius"/>
    </source>
</evidence>
<dbReference type="GO" id="GO:0016020">
    <property type="term" value="C:membrane"/>
    <property type="evidence" value="ECO:0007669"/>
    <property type="project" value="UniProtKB-SubCell"/>
</dbReference>
<evidence type="ECO:0000256" key="11">
    <source>
        <dbReference type="ARBA" id="ARBA00023136"/>
    </source>
</evidence>
<gene>
    <name evidence="15" type="ORF">RIF25_02630</name>
</gene>
<feature type="transmembrane region" description="Helical" evidence="13">
    <location>
        <begin position="159"/>
        <end position="183"/>
    </location>
</feature>
<comment type="similarity">
    <text evidence="3">Belongs to the fatty acid desaturase type 2 family.</text>
</comment>
<evidence type="ECO:0000313" key="15">
    <source>
        <dbReference type="EMBL" id="MDS3859696.1"/>
    </source>
</evidence>
<evidence type="ECO:0000256" key="1">
    <source>
        <dbReference type="ARBA" id="ARBA00001954"/>
    </source>
</evidence>
<feature type="domain" description="Fatty acid desaturase" evidence="14">
    <location>
        <begin position="40"/>
        <end position="257"/>
    </location>
</feature>
<keyword evidence="6" id="KW-0276">Fatty acid metabolism</keyword>
<evidence type="ECO:0000256" key="5">
    <source>
        <dbReference type="ARBA" id="ARBA00022692"/>
    </source>
</evidence>
<sequence length="282" mass="32715">MTAAQELPPQNLKPAWKTIFFMALVHLGALCALIPGTFSWSGLAVGGVLFWMTGGLGITLGWHRLLTHRSFQLPKFLEYFFAFCGALACEGGVIEWVGLHRNHHLHSDHDQDQHNSRRGFWWSHMGWMLSEIPAKSEIDRLTKDINQDPFYRFLDDHFIWIQVAFGLVLFAIGGWSWVIWGIFVRLVAVYHVTWFVNSATHQFGYRTFESDDYSTNCWWVALLAFGEGWHNNHHTYPHSARHGLQWWEFDLTWETIRLLQILGFAKKVRLVTASGEQRDESV</sequence>
<evidence type="ECO:0000256" key="4">
    <source>
        <dbReference type="ARBA" id="ARBA00022516"/>
    </source>
</evidence>
<feature type="transmembrane region" description="Helical" evidence="13">
    <location>
        <begin position="77"/>
        <end position="99"/>
    </location>
</feature>
<dbReference type="EMBL" id="JAVMIP010000002">
    <property type="protein sequence ID" value="MDS3859696.1"/>
    <property type="molecule type" value="Genomic_DNA"/>
</dbReference>
<comment type="cofactor">
    <cofactor evidence="1">
        <name>Fe(2+)</name>
        <dbReference type="ChEBI" id="CHEBI:29033"/>
    </cofactor>
</comment>
<keyword evidence="11 13" id="KW-0472">Membrane</keyword>
<name>A0AAE4FPF6_9CYAN</name>
<keyword evidence="9" id="KW-0408">Iron</keyword>
<dbReference type="PRINTS" id="PR00075">
    <property type="entry name" value="FACDDSATRASE"/>
</dbReference>
<evidence type="ECO:0000256" key="6">
    <source>
        <dbReference type="ARBA" id="ARBA00022832"/>
    </source>
</evidence>
<dbReference type="InterPro" id="IPR015876">
    <property type="entry name" value="Acyl-CoA_DS"/>
</dbReference>
<keyword evidence="10" id="KW-0443">Lipid metabolism</keyword>
<dbReference type="PANTHER" id="PTHR11351">
    <property type="entry name" value="ACYL-COA DESATURASE"/>
    <property type="match status" value="1"/>
</dbReference>
<evidence type="ECO:0000256" key="8">
    <source>
        <dbReference type="ARBA" id="ARBA00023002"/>
    </source>
</evidence>
<proteinExistence type="inferred from homology"/>
<dbReference type="GO" id="GO:0006633">
    <property type="term" value="P:fatty acid biosynthetic process"/>
    <property type="evidence" value="ECO:0007669"/>
    <property type="project" value="UniProtKB-KW"/>
</dbReference>
<feature type="transmembrane region" description="Helical" evidence="13">
    <location>
        <begin position="44"/>
        <end position="65"/>
    </location>
</feature>
<dbReference type="Proteomes" id="UP001268256">
    <property type="component" value="Unassembled WGS sequence"/>
</dbReference>